<dbReference type="PANTHER" id="PTHR30069:SF46">
    <property type="entry name" value="OAR PROTEIN"/>
    <property type="match status" value="1"/>
</dbReference>
<name>G8NWD4_GRAMM</name>
<dbReference type="STRING" id="682795.AciX8_3439"/>
<dbReference type="Proteomes" id="UP000007113">
    <property type="component" value="Chromosome"/>
</dbReference>
<evidence type="ECO:0000256" key="2">
    <source>
        <dbReference type="ARBA" id="ARBA00022448"/>
    </source>
</evidence>
<dbReference type="Gene3D" id="2.60.40.1120">
    <property type="entry name" value="Carboxypeptidase-like, regulatory domain"/>
    <property type="match status" value="1"/>
</dbReference>
<dbReference type="GO" id="GO:0009279">
    <property type="term" value="C:cell outer membrane"/>
    <property type="evidence" value="ECO:0007669"/>
    <property type="project" value="UniProtKB-SubCell"/>
</dbReference>
<dbReference type="KEGG" id="gma:AciX8_3439"/>
<dbReference type="HOGENOM" id="CLU_006298_0_0_0"/>
<dbReference type="SUPFAM" id="SSF56935">
    <property type="entry name" value="Porins"/>
    <property type="match status" value="1"/>
</dbReference>
<dbReference type="InterPro" id="IPR008969">
    <property type="entry name" value="CarboxyPept-like_regulatory"/>
</dbReference>
<keyword evidence="5" id="KW-0472">Membrane</keyword>
<reference evidence="9 10" key="1">
    <citation type="submission" date="2011-11" db="EMBL/GenBank/DDBJ databases">
        <title>Complete sequence of Granulicella mallensis MP5ACTX8.</title>
        <authorList>
            <consortium name="US DOE Joint Genome Institute"/>
            <person name="Lucas S."/>
            <person name="Copeland A."/>
            <person name="Lapidus A."/>
            <person name="Cheng J.-F."/>
            <person name="Goodwin L."/>
            <person name="Pitluck S."/>
            <person name="Peters L."/>
            <person name="Lu M."/>
            <person name="Detter J.C."/>
            <person name="Han C."/>
            <person name="Tapia R."/>
            <person name="Land M."/>
            <person name="Hauser L."/>
            <person name="Kyrpides N."/>
            <person name="Ivanova N."/>
            <person name="Mikhailova N."/>
            <person name="Pagani I."/>
            <person name="Rawat S."/>
            <person name="Mannisto M."/>
            <person name="Haggblom M."/>
            <person name="Woyke T."/>
        </authorList>
    </citation>
    <scope>NUCLEOTIDE SEQUENCE [LARGE SCALE GENOMIC DNA]</scope>
    <source>
        <strain evidence="10">ATCC BAA-1857 / DSM 23137 / MP5ACTX8</strain>
    </source>
</reference>
<evidence type="ECO:0000259" key="8">
    <source>
        <dbReference type="Pfam" id="PF25183"/>
    </source>
</evidence>
<dbReference type="Gene3D" id="2.40.170.20">
    <property type="entry name" value="TonB-dependent receptor, beta-barrel domain"/>
    <property type="match status" value="1"/>
</dbReference>
<gene>
    <name evidence="9" type="ordered locus">AciX8_3439</name>
</gene>
<dbReference type="InterPro" id="IPR036942">
    <property type="entry name" value="Beta-barrel_TonB_sf"/>
</dbReference>
<proteinExistence type="predicted"/>
<evidence type="ECO:0000256" key="6">
    <source>
        <dbReference type="ARBA" id="ARBA00023237"/>
    </source>
</evidence>
<keyword evidence="4" id="KW-0812">Transmembrane</keyword>
<dbReference type="eggNOG" id="COG3485">
    <property type="taxonomic scope" value="Bacteria"/>
</dbReference>
<accession>G8NWD4</accession>
<dbReference type="PANTHER" id="PTHR30069">
    <property type="entry name" value="TONB-DEPENDENT OUTER MEMBRANE RECEPTOR"/>
    <property type="match status" value="1"/>
</dbReference>
<protein>
    <recommendedName>
        <fullName evidence="8">TonB-dependent transporter Oar-like beta-barrel domain-containing protein</fullName>
    </recommendedName>
</protein>
<evidence type="ECO:0000256" key="7">
    <source>
        <dbReference type="SAM" id="SignalP"/>
    </source>
</evidence>
<keyword evidence="3" id="KW-1134">Transmembrane beta strand</keyword>
<evidence type="ECO:0000256" key="5">
    <source>
        <dbReference type="ARBA" id="ARBA00023136"/>
    </source>
</evidence>
<dbReference type="InterPro" id="IPR039426">
    <property type="entry name" value="TonB-dep_rcpt-like"/>
</dbReference>
<dbReference type="GO" id="GO:0044718">
    <property type="term" value="P:siderophore transmembrane transport"/>
    <property type="evidence" value="ECO:0007669"/>
    <property type="project" value="TreeGrafter"/>
</dbReference>
<feature type="domain" description="TonB-dependent transporter Oar-like beta-barrel" evidence="8">
    <location>
        <begin position="244"/>
        <end position="1112"/>
    </location>
</feature>
<evidence type="ECO:0000256" key="1">
    <source>
        <dbReference type="ARBA" id="ARBA00004571"/>
    </source>
</evidence>
<dbReference type="OrthoDB" id="97893at2"/>
<dbReference type="Pfam" id="PF25183">
    <property type="entry name" value="OMP_b-brl_4"/>
    <property type="match status" value="1"/>
</dbReference>
<keyword evidence="7" id="KW-0732">Signal</keyword>
<keyword evidence="2" id="KW-0813">Transport</keyword>
<dbReference type="AlphaFoldDB" id="G8NWD4"/>
<feature type="chain" id="PRO_5003512431" description="TonB-dependent transporter Oar-like beta-barrel domain-containing protein" evidence="7">
    <location>
        <begin position="35"/>
        <end position="1119"/>
    </location>
</feature>
<evidence type="ECO:0000256" key="4">
    <source>
        <dbReference type="ARBA" id="ARBA00022692"/>
    </source>
</evidence>
<evidence type="ECO:0000313" key="9">
    <source>
        <dbReference type="EMBL" id="AEU37737.1"/>
    </source>
</evidence>
<dbReference type="EMBL" id="CP003130">
    <property type="protein sequence ID" value="AEU37737.1"/>
    <property type="molecule type" value="Genomic_DNA"/>
</dbReference>
<keyword evidence="10" id="KW-1185">Reference proteome</keyword>
<sequence length="1119" mass="121701">MGKPAKMRYPVSRRWRMAALCASAFVLGIGTLNAQTTSGSFVGRVQDSAGSVISDAMVVLRSETTGITLAGHTNDTGDYAFNSVQPGVYSLTVTAKTFQPKAINHLNLDIQQTLREDFSLNVGETTEVVQVTAETPLIETDTTYVGSVVDGKQINQTPLNGRENAYSLLGLAPGVQRPNSNALISGSSFKGGANQTIDGISNDDIAGARMSDQVPSLDDIAQFNTIGIDSPAQYGNGAAQVIIVTKSGGNAFHGSAFYFNRNRFFQARNYFTAPGSRIPAFNRHEYGGTIGGPILHDRLFFFSSFEGIHSLTTVVRGYAMPPLAWYCQALPTVPAGCTGATGFADFSANGTATGTSSTGIIYDPATGQPFPNNQIPLSRISTVAKRFLPFFSTPNVPTPAGIGNNFSYASPTLEIDPRFSIRLDYQATKKDHLMFRFYNNRRQPAPYDVGGTDKFGNYAVLGNIINQFAGNYTRAISNSLVNELVLGLNKRADPRIDQNYTLDPTTLVSGLPATDPGYGLLPTVNISNLQKIFSTGSSFSHQHTTQVNDNLSYVRGKHAFQFGGQFLAEAESGTTYNTGSFTFSGQYTGRYHSGSGQNSNPVNAFADFLLGDINSDSTSSNDFTYYALFKSYALYARDTWNITPKLTLELGVRYDKLFPFQERRGGIATFNPDFGKLVLVHGTPNPSIVARYPGILVDGAQNDYTMANWLHLQNTNFQPRLGFAYRPISGREVVIHAGFGVYYDNLSLSDLVNNMGNQVPFVLTTNYAPASATSDAPFLTFDSPFPAASSSVTANPAGYGVSRTIKTPFNTEWNLSIEGEGWKKVALRATYVGNDARHLHTPFPINQTTPQPLGGPGEPANGQAAVPFQPFSAITYYLYGESSNFNQLQLAARRRFADLTFDAEYQWSKALGIDGANEETVTDRRNIRYDYGNLDYYARNAFTFNYSYDLPVGRGKWLVSDSPKWLDAAIGGWQLTGVWKATSGSPFSVTYTAPANSPGQPSGRADYTGGVLYPGHKTPKQWFNPGAFAAVPSFTYRYGNSQRNMVFGPSFSEWDAGVFKNFALPHAMTFQFRAEAFDVLNRANFGGPAANISNTATIGQITSTSADNRELQFGGRINF</sequence>
<keyword evidence="6" id="KW-0998">Cell outer membrane</keyword>
<evidence type="ECO:0000313" key="10">
    <source>
        <dbReference type="Proteomes" id="UP000007113"/>
    </source>
</evidence>
<feature type="signal peptide" evidence="7">
    <location>
        <begin position="1"/>
        <end position="34"/>
    </location>
</feature>
<organism evidence="9 10">
    <name type="scientific">Granulicella mallensis (strain ATCC BAA-1857 / DSM 23137 / MP5ACTX8)</name>
    <dbReference type="NCBI Taxonomy" id="682795"/>
    <lineage>
        <taxon>Bacteria</taxon>
        <taxon>Pseudomonadati</taxon>
        <taxon>Acidobacteriota</taxon>
        <taxon>Terriglobia</taxon>
        <taxon>Terriglobales</taxon>
        <taxon>Acidobacteriaceae</taxon>
        <taxon>Granulicella</taxon>
    </lineage>
</organism>
<dbReference type="Pfam" id="PF13620">
    <property type="entry name" value="CarboxypepD_reg"/>
    <property type="match status" value="1"/>
</dbReference>
<dbReference type="SUPFAM" id="SSF49464">
    <property type="entry name" value="Carboxypeptidase regulatory domain-like"/>
    <property type="match status" value="1"/>
</dbReference>
<dbReference type="GO" id="GO:0015344">
    <property type="term" value="F:siderophore uptake transmembrane transporter activity"/>
    <property type="evidence" value="ECO:0007669"/>
    <property type="project" value="TreeGrafter"/>
</dbReference>
<comment type="subcellular location">
    <subcellularLocation>
        <location evidence="1">Cell outer membrane</location>
        <topology evidence="1">Multi-pass membrane protein</topology>
    </subcellularLocation>
</comment>
<dbReference type="InterPro" id="IPR057601">
    <property type="entry name" value="Oar-like_b-barrel"/>
</dbReference>
<evidence type="ECO:0000256" key="3">
    <source>
        <dbReference type="ARBA" id="ARBA00022452"/>
    </source>
</evidence>